<organism evidence="1 2">
    <name type="scientific">Pedobacter suwonensis</name>
    <dbReference type="NCBI Taxonomy" id="332999"/>
    <lineage>
        <taxon>Bacteria</taxon>
        <taxon>Pseudomonadati</taxon>
        <taxon>Bacteroidota</taxon>
        <taxon>Sphingobacteriia</taxon>
        <taxon>Sphingobacteriales</taxon>
        <taxon>Sphingobacteriaceae</taxon>
        <taxon>Pedobacter</taxon>
    </lineage>
</organism>
<proteinExistence type="predicted"/>
<dbReference type="Proteomes" id="UP000198836">
    <property type="component" value="Unassembled WGS sequence"/>
</dbReference>
<protein>
    <submittedName>
        <fullName evidence="1">Uncharacterized protein</fullName>
    </submittedName>
</protein>
<accession>A0A1I0TTP6</accession>
<dbReference type="RefSeq" id="WP_090985865.1">
    <property type="nucleotide sequence ID" value="NZ_FOJM01000014.1"/>
</dbReference>
<dbReference type="AlphaFoldDB" id="A0A1I0TTP6"/>
<name>A0A1I0TTP6_9SPHI</name>
<sequence>MKYDIHSIMSYEIFLLGQYQIVTKGLFYVNGSYFIYCPDITETTLAIDGSKIHEWFRLHKIMGTLIFLVSEIPESSVQIDDQIKQLTSPGTGYLLTRADVGYELKLLIPKIYPDYEILDSMPITVSFLEEVSEDGFSNLRKIFQAAKFQVEINFVNSKMPHVSKPEKESIFRNIQTYRDLKNKLSPVLNKAWEEEEDTWLDKRQKIINASPKEFGPYRPVSLQKRLFRCLIDCSSGFSENIRNYLTMYDQICLVAPHSEYMNQTLVALGLSKKELLELHKLGKLQLLFPKSIDYYDQNFVLELLETKKENVHLSRTVTTMTIMEMKKRNPLLFPPLSIQEKQVLLGAIDKSVPVLTKNKRFADAIRKTISETGNMWIRLPNAMNQQDSIVLSSYGTINLMGPIFELNENRDLKLEFMTAIPAVEMAASTGSVLVPTTVHGYDTTNVSSLIADLYSGTPRADWVLHNKNFTNFTAENILAVSANLPVIELATTFDSVEIQRFRDLVLNISKHQKTHEDVSETVEAYNHFVRQYEKNKNNLSAWNIKGFVIGLIGKAMPGVPMASWLINHALKHIIKISGNAPELIKIVETIEAELQGGIPDAVLLSKMRDKVKKKM</sequence>
<keyword evidence="2" id="KW-1185">Reference proteome</keyword>
<evidence type="ECO:0000313" key="1">
    <source>
        <dbReference type="EMBL" id="SFA55164.1"/>
    </source>
</evidence>
<dbReference type="OrthoDB" id="1393305at2"/>
<gene>
    <name evidence="1" type="ORF">SAMN04488511_114100</name>
</gene>
<evidence type="ECO:0000313" key="2">
    <source>
        <dbReference type="Proteomes" id="UP000198836"/>
    </source>
</evidence>
<dbReference type="EMBL" id="FOJM01000014">
    <property type="protein sequence ID" value="SFA55164.1"/>
    <property type="molecule type" value="Genomic_DNA"/>
</dbReference>
<reference evidence="2" key="1">
    <citation type="submission" date="2016-10" db="EMBL/GenBank/DDBJ databases">
        <authorList>
            <person name="Varghese N."/>
            <person name="Submissions S."/>
        </authorList>
    </citation>
    <scope>NUCLEOTIDE SEQUENCE [LARGE SCALE GENOMIC DNA]</scope>
    <source>
        <strain evidence="2">DSM 18130</strain>
    </source>
</reference>